<proteinExistence type="predicted"/>
<feature type="transmembrane region" description="Helical" evidence="1">
    <location>
        <begin position="26"/>
        <end position="48"/>
    </location>
</feature>
<dbReference type="KEGG" id="glt:GlitD10_0757"/>
<protein>
    <recommendedName>
        <fullName evidence="4">DUF2839 family protein</fullName>
    </recommendedName>
</protein>
<evidence type="ECO:0000313" key="3">
    <source>
        <dbReference type="Proteomes" id="UP000180235"/>
    </source>
</evidence>
<keyword evidence="3" id="KW-1185">Reference proteome</keyword>
<dbReference type="EMBL" id="CP017675">
    <property type="protein sequence ID" value="APB33071.1"/>
    <property type="molecule type" value="Genomic_DNA"/>
</dbReference>
<reference evidence="2 3" key="1">
    <citation type="submission" date="2016-10" db="EMBL/GenBank/DDBJ databases">
        <title>Description of Gloeomargarita lithophora gen. nov., sp. nov., a thylakoid-bearing basal-branching cyanobacterium with intracellular carbonates, and proposal for Gloeomargaritales ord. nov.</title>
        <authorList>
            <person name="Moreira D."/>
            <person name="Tavera R."/>
            <person name="Benzerara K."/>
            <person name="Skouri-Panet F."/>
            <person name="Couradeau E."/>
            <person name="Gerard E."/>
            <person name="Loussert C."/>
            <person name="Novelo E."/>
            <person name="Zivanovic Y."/>
            <person name="Lopez-Garcia P."/>
        </authorList>
    </citation>
    <scope>NUCLEOTIDE SEQUENCE [LARGE SCALE GENOMIC DNA]</scope>
    <source>
        <strain evidence="2 3">D10</strain>
    </source>
</reference>
<evidence type="ECO:0008006" key="4">
    <source>
        <dbReference type="Google" id="ProtNLM"/>
    </source>
</evidence>
<dbReference type="AlphaFoldDB" id="A0A1J0AAW5"/>
<keyword evidence="1" id="KW-0812">Transmembrane</keyword>
<dbReference type="Pfam" id="PF10999">
    <property type="entry name" value="DUF2839"/>
    <property type="match status" value="1"/>
</dbReference>
<dbReference type="InterPro" id="IPR021262">
    <property type="entry name" value="DUF2839"/>
</dbReference>
<gene>
    <name evidence="2" type="ORF">GlitD10_0757</name>
</gene>
<dbReference type="Proteomes" id="UP000180235">
    <property type="component" value="Chromosome"/>
</dbReference>
<keyword evidence="1" id="KW-1133">Transmembrane helix</keyword>
<dbReference type="STRING" id="1188229.GlitD10_0757"/>
<name>A0A1J0AAW5_9CYAN</name>
<accession>A0A1J0AAW5</accession>
<keyword evidence="1" id="KW-0472">Membrane</keyword>
<evidence type="ECO:0000256" key="1">
    <source>
        <dbReference type="SAM" id="Phobius"/>
    </source>
</evidence>
<sequence>MGEAKRRQAQTTPTNANRRAVLMQKFITWTTWGAWAGIFILGTLWVTVRFIGPGLGWWQLAG</sequence>
<dbReference type="RefSeq" id="WP_071453726.1">
    <property type="nucleotide sequence ID" value="NZ_CP017675.1"/>
</dbReference>
<evidence type="ECO:0000313" key="2">
    <source>
        <dbReference type="EMBL" id="APB33071.1"/>
    </source>
</evidence>
<dbReference type="OrthoDB" id="541226at2"/>
<organism evidence="2 3">
    <name type="scientific">Gloeomargarita lithophora Alchichica-D10</name>
    <dbReference type="NCBI Taxonomy" id="1188229"/>
    <lineage>
        <taxon>Bacteria</taxon>
        <taxon>Bacillati</taxon>
        <taxon>Cyanobacteriota</taxon>
        <taxon>Cyanophyceae</taxon>
        <taxon>Gloeomargaritales</taxon>
        <taxon>Gloeomargaritaceae</taxon>
        <taxon>Gloeomargarita</taxon>
    </lineage>
</organism>